<dbReference type="Pfam" id="PF25352">
    <property type="entry name" value="PH_ULP"/>
    <property type="match status" value="1"/>
</dbReference>
<evidence type="ECO:0000256" key="6">
    <source>
        <dbReference type="SAM" id="MobiDB-lite"/>
    </source>
</evidence>
<proteinExistence type="inferred from homology"/>
<dbReference type="GO" id="GO:0006508">
    <property type="term" value="P:proteolysis"/>
    <property type="evidence" value="ECO:0007669"/>
    <property type="project" value="UniProtKB-KW"/>
</dbReference>
<keyword evidence="2" id="KW-0645">Protease</keyword>
<dbReference type="Proteomes" id="UP000824469">
    <property type="component" value="Unassembled WGS sequence"/>
</dbReference>
<dbReference type="GO" id="GO:0008234">
    <property type="term" value="F:cysteine-type peptidase activity"/>
    <property type="evidence" value="ECO:0007669"/>
    <property type="project" value="InterPro"/>
</dbReference>
<dbReference type="Pfam" id="PF02902">
    <property type="entry name" value="Peptidase_C48"/>
    <property type="match status" value="1"/>
</dbReference>
<dbReference type="AlphaFoldDB" id="A0AA38L7C4"/>
<comment type="caution">
    <text evidence="8">The sequence shown here is derived from an EMBL/GenBank/DDBJ whole genome shotgun (WGS) entry which is preliminary data.</text>
</comment>
<gene>
    <name evidence="8" type="ORF">KI387_023180</name>
</gene>
<feature type="domain" description="Ubiquitin-like protease family profile" evidence="7">
    <location>
        <begin position="352"/>
        <end position="543"/>
    </location>
</feature>
<evidence type="ECO:0000259" key="7">
    <source>
        <dbReference type="PROSITE" id="PS50600"/>
    </source>
</evidence>
<feature type="non-terminal residue" evidence="8">
    <location>
        <position position="563"/>
    </location>
</feature>
<evidence type="ECO:0000256" key="1">
    <source>
        <dbReference type="ARBA" id="ARBA00005234"/>
    </source>
</evidence>
<evidence type="ECO:0000313" key="8">
    <source>
        <dbReference type="EMBL" id="KAH9314553.1"/>
    </source>
</evidence>
<dbReference type="PANTHER" id="PTHR47764">
    <property type="entry name" value="UBIQUITIN-LIKE-SPECIFIC PROTEASE 2B-RELATED"/>
    <property type="match status" value="1"/>
</dbReference>
<dbReference type="OMA" id="PEAFIND"/>
<sequence>VTKMTDASGKDMSTFDFDFNECPKDWGRNVSFRGTSSRNPQRAVTRNDFFNCFTGKSNLHQIETVDDINSEYESNQQGDITGNNSEEHTESLANYRVDQLISGVSVDAVVSNDDGMQMTSTTPDHSGELQTELNSEDEGLSERRSPTSNAISDASDEEGVSEHSYSDTSHNSEDYDNTESQDTDIKVIPEFGLFGDATFLVPRLIFSAEGIKLEIVNQRSSFDEVNAFHWSLTDIEYLKTYWLPGVNVTAAILDLKQGCNNELETFFRVTGASVLFAFNDSSWLEQFQHIASLNDAYNTIWKSLDGSVCQDEDTLCELLPRKLSFAFEDQNFGRFEETFGEFVFPKGDPDAVTICGRDIVLLQPETFINDTLIDFYIKYLQTTISDKKKESCHFFNSFFFRKLADLDKAPDIEVVNRQAFQRVRKWTRRVNLFEKDYIFIPVNYSLHWSLVVICNPGAVLEDGDHSKTPCILHMDSLGSHTSLKKLIQSYLWEEWRERHMEDEAMFNTACERFSNMTFISVEAPQQDNCFDCGLFLLHYVEMFLRDAPAKFNLLELNGTVSKF</sequence>
<dbReference type="PROSITE" id="PS50600">
    <property type="entry name" value="ULP_PROTEASE"/>
    <property type="match status" value="1"/>
</dbReference>
<dbReference type="Gene3D" id="1.10.418.20">
    <property type="match status" value="1"/>
</dbReference>
<feature type="region of interest" description="Disordered" evidence="6">
    <location>
        <begin position="114"/>
        <end position="181"/>
    </location>
</feature>
<organism evidence="8 9">
    <name type="scientific">Taxus chinensis</name>
    <name type="common">Chinese yew</name>
    <name type="synonym">Taxus wallichiana var. chinensis</name>
    <dbReference type="NCBI Taxonomy" id="29808"/>
    <lineage>
        <taxon>Eukaryota</taxon>
        <taxon>Viridiplantae</taxon>
        <taxon>Streptophyta</taxon>
        <taxon>Embryophyta</taxon>
        <taxon>Tracheophyta</taxon>
        <taxon>Spermatophyta</taxon>
        <taxon>Pinopsida</taxon>
        <taxon>Pinidae</taxon>
        <taxon>Conifers II</taxon>
        <taxon>Cupressales</taxon>
        <taxon>Taxaceae</taxon>
        <taxon>Taxus</taxon>
    </lineage>
</organism>
<feature type="compositionally biased region" description="Basic and acidic residues" evidence="6">
    <location>
        <begin position="160"/>
        <end position="173"/>
    </location>
</feature>
<feature type="non-terminal residue" evidence="8">
    <location>
        <position position="1"/>
    </location>
</feature>
<comment type="function">
    <text evidence="5">Protease that catalyzes two essential functions in the SUMO pathway: processing of full-length SUMOs to their mature forms and deconjugation of SUMO from targeted proteins.</text>
</comment>
<keyword evidence="4" id="KW-0378">Hydrolase</keyword>
<dbReference type="SUPFAM" id="SSF54001">
    <property type="entry name" value="Cysteine proteinases"/>
    <property type="match status" value="1"/>
</dbReference>
<dbReference type="FunFam" id="3.30.310.130:FF:000006">
    <property type="entry name" value="Probable ubiquitin-like-specific protease 2B"/>
    <property type="match status" value="1"/>
</dbReference>
<reference evidence="8 9" key="1">
    <citation type="journal article" date="2021" name="Nat. Plants">
        <title>The Taxus genome provides insights into paclitaxel biosynthesis.</title>
        <authorList>
            <person name="Xiong X."/>
            <person name="Gou J."/>
            <person name="Liao Q."/>
            <person name="Li Y."/>
            <person name="Zhou Q."/>
            <person name="Bi G."/>
            <person name="Li C."/>
            <person name="Du R."/>
            <person name="Wang X."/>
            <person name="Sun T."/>
            <person name="Guo L."/>
            <person name="Liang H."/>
            <person name="Lu P."/>
            <person name="Wu Y."/>
            <person name="Zhang Z."/>
            <person name="Ro D.K."/>
            <person name="Shang Y."/>
            <person name="Huang S."/>
            <person name="Yan J."/>
        </authorList>
    </citation>
    <scope>NUCLEOTIDE SEQUENCE [LARGE SCALE GENOMIC DNA]</scope>
    <source>
        <strain evidence="8">Ta-2019</strain>
    </source>
</reference>
<evidence type="ECO:0000256" key="5">
    <source>
        <dbReference type="ARBA" id="ARBA00057729"/>
    </source>
</evidence>
<dbReference type="EMBL" id="JAHRHJ020000005">
    <property type="protein sequence ID" value="KAH9314553.1"/>
    <property type="molecule type" value="Genomic_DNA"/>
</dbReference>
<evidence type="ECO:0000256" key="2">
    <source>
        <dbReference type="ARBA" id="ARBA00022670"/>
    </source>
</evidence>
<evidence type="ECO:0000256" key="3">
    <source>
        <dbReference type="ARBA" id="ARBA00022786"/>
    </source>
</evidence>
<accession>A0AA38L7C4</accession>
<dbReference type="PANTHER" id="PTHR47764:SF2">
    <property type="entry name" value="UBIQUITIN-LIKE PROTEASE FAMILY PROFILE DOMAIN-CONTAINING PROTEIN"/>
    <property type="match status" value="1"/>
</dbReference>
<comment type="similarity">
    <text evidence="1">Belongs to the peptidase C48 family.</text>
</comment>
<protein>
    <recommendedName>
        <fullName evidence="7">Ubiquitin-like protease family profile domain-containing protein</fullName>
    </recommendedName>
</protein>
<feature type="compositionally biased region" description="Polar residues" evidence="6">
    <location>
        <begin position="117"/>
        <end position="133"/>
    </location>
</feature>
<name>A0AA38L7C4_TAXCH</name>
<keyword evidence="9" id="KW-1185">Reference proteome</keyword>
<dbReference type="InterPro" id="IPR038765">
    <property type="entry name" value="Papain-like_cys_pep_sf"/>
</dbReference>
<keyword evidence="3" id="KW-0833">Ubl conjugation pathway</keyword>
<dbReference type="InterPro" id="IPR057375">
    <property type="entry name" value="ULP2A/B_PH"/>
</dbReference>
<dbReference type="Gene3D" id="3.30.310.130">
    <property type="entry name" value="Ubiquitin-related"/>
    <property type="match status" value="1"/>
</dbReference>
<dbReference type="InterPro" id="IPR003653">
    <property type="entry name" value="Peptidase_C48_C"/>
</dbReference>
<evidence type="ECO:0000313" key="9">
    <source>
        <dbReference type="Proteomes" id="UP000824469"/>
    </source>
</evidence>
<evidence type="ECO:0000256" key="4">
    <source>
        <dbReference type="ARBA" id="ARBA00022801"/>
    </source>
</evidence>